<gene>
    <name evidence="3" type="ORF">BDBG_08889</name>
</gene>
<evidence type="ECO:0008006" key="5">
    <source>
        <dbReference type="Google" id="ProtNLM"/>
    </source>
</evidence>
<feature type="region of interest" description="Disordered" evidence="1">
    <location>
        <begin position="211"/>
        <end position="231"/>
    </location>
</feature>
<feature type="compositionally biased region" description="Polar residues" evidence="1">
    <location>
        <begin position="367"/>
        <end position="388"/>
    </location>
</feature>
<dbReference type="GeneID" id="8501329"/>
<keyword evidence="2" id="KW-1133">Transmembrane helix</keyword>
<evidence type="ECO:0000256" key="1">
    <source>
        <dbReference type="SAM" id="MobiDB-lite"/>
    </source>
</evidence>
<dbReference type="Proteomes" id="UP000002038">
    <property type="component" value="Unassembled WGS sequence"/>
</dbReference>
<dbReference type="SUPFAM" id="SSF50044">
    <property type="entry name" value="SH3-domain"/>
    <property type="match status" value="1"/>
</dbReference>
<dbReference type="Gene3D" id="2.30.30.40">
    <property type="entry name" value="SH3 Domains"/>
    <property type="match status" value="1"/>
</dbReference>
<keyword evidence="4" id="KW-1185">Reference proteome</keyword>
<feature type="compositionally biased region" description="Low complexity" evidence="1">
    <location>
        <begin position="479"/>
        <end position="492"/>
    </location>
</feature>
<dbReference type="VEuPathDB" id="FungiDB:BDBG_08889"/>
<name>A0A179V0Z6_BLAGS</name>
<organism evidence="3 4">
    <name type="scientific">Blastomyces gilchristii (strain SLH14081)</name>
    <name type="common">Blastomyces dermatitidis</name>
    <dbReference type="NCBI Taxonomy" id="559298"/>
    <lineage>
        <taxon>Eukaryota</taxon>
        <taxon>Fungi</taxon>
        <taxon>Dikarya</taxon>
        <taxon>Ascomycota</taxon>
        <taxon>Pezizomycotina</taxon>
        <taxon>Eurotiomycetes</taxon>
        <taxon>Eurotiomycetidae</taxon>
        <taxon>Onygenales</taxon>
        <taxon>Ajellomycetaceae</taxon>
        <taxon>Blastomyces</taxon>
    </lineage>
</organism>
<dbReference type="OrthoDB" id="2163411at2759"/>
<dbReference type="EMBL" id="GG657478">
    <property type="protein sequence ID" value="OAT13750.1"/>
    <property type="molecule type" value="Genomic_DNA"/>
</dbReference>
<dbReference type="AlphaFoldDB" id="A0A179V0Z6"/>
<feature type="transmembrane region" description="Helical" evidence="2">
    <location>
        <begin position="240"/>
        <end position="265"/>
    </location>
</feature>
<feature type="compositionally biased region" description="Pro residues" evidence="1">
    <location>
        <begin position="211"/>
        <end position="225"/>
    </location>
</feature>
<keyword evidence="2" id="KW-0472">Membrane</keyword>
<evidence type="ECO:0000256" key="2">
    <source>
        <dbReference type="SAM" id="Phobius"/>
    </source>
</evidence>
<evidence type="ECO:0000313" key="4">
    <source>
        <dbReference type="Proteomes" id="UP000002038"/>
    </source>
</evidence>
<reference evidence="4" key="1">
    <citation type="journal article" date="2015" name="PLoS Genet.">
        <title>The dynamic genome and transcriptome of the human fungal pathogen Blastomyces and close relative Emmonsia.</title>
        <authorList>
            <person name="Munoz J.F."/>
            <person name="Gauthier G.M."/>
            <person name="Desjardins C.A."/>
            <person name="Gallo J.E."/>
            <person name="Holder J."/>
            <person name="Sullivan T.D."/>
            <person name="Marty A.J."/>
            <person name="Carmen J.C."/>
            <person name="Chen Z."/>
            <person name="Ding L."/>
            <person name="Gujja S."/>
            <person name="Magrini V."/>
            <person name="Misas E."/>
            <person name="Mitreva M."/>
            <person name="Priest M."/>
            <person name="Saif S."/>
            <person name="Whiston E.A."/>
            <person name="Young S."/>
            <person name="Zeng Q."/>
            <person name="Goldman W.E."/>
            <person name="Mardis E.R."/>
            <person name="Taylor J.W."/>
            <person name="McEwen J.G."/>
            <person name="Clay O.K."/>
            <person name="Klein B.S."/>
            <person name="Cuomo C.A."/>
        </authorList>
    </citation>
    <scope>NUCLEOTIDE SEQUENCE [LARGE SCALE GENOMIC DNA]</scope>
    <source>
        <strain evidence="4">SLH14081</strain>
    </source>
</reference>
<dbReference type="CDD" id="cd00174">
    <property type="entry name" value="SH3"/>
    <property type="match status" value="1"/>
</dbReference>
<dbReference type="InterPro" id="IPR036028">
    <property type="entry name" value="SH3-like_dom_sf"/>
</dbReference>
<feature type="region of interest" description="Disordered" evidence="1">
    <location>
        <begin position="273"/>
        <end position="301"/>
    </location>
</feature>
<feature type="region of interest" description="Disordered" evidence="1">
    <location>
        <begin position="342"/>
        <end position="403"/>
    </location>
</feature>
<dbReference type="KEGG" id="bgh:BDBG_08889"/>
<feature type="region of interest" description="Disordered" evidence="1">
    <location>
        <begin position="470"/>
        <end position="498"/>
    </location>
</feature>
<keyword evidence="2" id="KW-0812">Transmembrane</keyword>
<protein>
    <recommendedName>
        <fullName evidence="5">SH3 domain-containing protein</fullName>
    </recommendedName>
</protein>
<proteinExistence type="predicted"/>
<evidence type="ECO:0000313" key="3">
    <source>
        <dbReference type="EMBL" id="OAT13750.1"/>
    </source>
</evidence>
<dbReference type="RefSeq" id="XP_002620720.1">
    <property type="nucleotide sequence ID" value="XM_002620674.2"/>
</dbReference>
<sequence length="533" mass="56361">MAGNCISLKGSKACPAFSNAAILTSPENLVKFSFLSFVSNTQEFDEHLFSYSNSEYVKMKYQQVIGCSDINLSDTSSLYARYTLSVICNGIVQSSAACGNSPPLCAESCAQYATSEQLIAVNPELCGTPRDGYMDQIRADFTVCSNPKDALTDTCISGDENEPNECGFAQNILGLCSFCKGSTTNSTDSCCLAADVENRCEGLTLPSVGPLPPLFPSPTSSPHPSDPAAVSGNGLSGGQIAGAVVGSVAGFAILAALGALLFICLRRRREQTRAPVLNQPSPPRSSRTPMQYAPGSRNGAYEVLPGSRVARMSALQASSHDGSPPRTAGGIAAVTPSLAKYHDSSDSDAYGESPARSKRGPPVTGKRNGSLSSASVLAGNSETASPRSGSGGHYSSPEGMASGQSEQLPYFRDYYSQDDIHPNDKVTVLWAYQPRAGDEFELDRGDMLKVVGIWDDGWATGVKLNERAEDYEISHNPQRDSGVSNGSGRRGSSPPPTGEIKAFPLVCVCLPEHWRKTIDGDLSAETHGDSFNP</sequence>
<accession>A0A179V0Z6</accession>